<dbReference type="Pfam" id="PF01565">
    <property type="entry name" value="FAD_binding_4"/>
    <property type="match status" value="1"/>
</dbReference>
<dbReference type="InterPro" id="IPR006094">
    <property type="entry name" value="Oxid_FAD_bind_N"/>
</dbReference>
<dbReference type="AlphaFoldDB" id="A0A382G0F2"/>
<dbReference type="PROSITE" id="PS51387">
    <property type="entry name" value="FAD_PCMH"/>
    <property type="match status" value="1"/>
</dbReference>
<feature type="domain" description="FAD-binding PCMH-type" evidence="1">
    <location>
        <begin position="23"/>
        <end position="202"/>
    </location>
</feature>
<gene>
    <name evidence="2" type="ORF">METZ01_LOCUS220525</name>
</gene>
<sequence>MPKGTLRTDERTLQRHAGDKWFATNPPDAVAFPRSAKAVAEILKFANRHRIPVTARGSGFGYVGGCVPVRGGIALSLARMRRIREISGSDFVAVVQPGVITAELQDAAEAKGLYYPPDPASRADCSIGGNIATNAGGPRCLKYGVTRDYVLGLQVVVPDGSIAQFGGRCHKNKTGFDLARFFVGSEGLLGIVTEATLKLLPLPPF</sequence>
<dbReference type="InterPro" id="IPR051914">
    <property type="entry name" value="FAD-linked_OxidoTrans_Type4"/>
</dbReference>
<dbReference type="InterPro" id="IPR016169">
    <property type="entry name" value="FAD-bd_PCMH_sub2"/>
</dbReference>
<reference evidence="2" key="1">
    <citation type="submission" date="2018-05" db="EMBL/GenBank/DDBJ databases">
        <authorList>
            <person name="Lanie J.A."/>
            <person name="Ng W.-L."/>
            <person name="Kazmierczak K.M."/>
            <person name="Andrzejewski T.M."/>
            <person name="Davidsen T.M."/>
            <person name="Wayne K.J."/>
            <person name="Tettelin H."/>
            <person name="Glass J.I."/>
            <person name="Rusch D."/>
            <person name="Podicherti R."/>
            <person name="Tsui H.-C.T."/>
            <person name="Winkler M.E."/>
        </authorList>
    </citation>
    <scope>NUCLEOTIDE SEQUENCE</scope>
</reference>
<protein>
    <recommendedName>
        <fullName evidence="1">FAD-binding PCMH-type domain-containing protein</fullName>
    </recommendedName>
</protein>
<dbReference type="InterPro" id="IPR036318">
    <property type="entry name" value="FAD-bd_PCMH-like_sf"/>
</dbReference>
<dbReference type="SUPFAM" id="SSF56176">
    <property type="entry name" value="FAD-binding/transporter-associated domain-like"/>
    <property type="match status" value="1"/>
</dbReference>
<accession>A0A382G0F2</accession>
<dbReference type="EMBL" id="UINC01052391">
    <property type="protein sequence ID" value="SVB67671.1"/>
    <property type="molecule type" value="Genomic_DNA"/>
</dbReference>
<dbReference type="InterPro" id="IPR016166">
    <property type="entry name" value="FAD-bd_PCMH"/>
</dbReference>
<dbReference type="PANTHER" id="PTHR42934:SF2">
    <property type="entry name" value="GLYCOLATE OXIDASE SUBUNIT GLCD"/>
    <property type="match status" value="1"/>
</dbReference>
<dbReference type="GO" id="GO:0071949">
    <property type="term" value="F:FAD binding"/>
    <property type="evidence" value="ECO:0007669"/>
    <property type="project" value="InterPro"/>
</dbReference>
<dbReference type="Gene3D" id="3.30.465.10">
    <property type="match status" value="1"/>
</dbReference>
<name>A0A382G0F2_9ZZZZ</name>
<evidence type="ECO:0000259" key="1">
    <source>
        <dbReference type="PROSITE" id="PS51387"/>
    </source>
</evidence>
<organism evidence="2">
    <name type="scientific">marine metagenome</name>
    <dbReference type="NCBI Taxonomy" id="408172"/>
    <lineage>
        <taxon>unclassified sequences</taxon>
        <taxon>metagenomes</taxon>
        <taxon>ecological metagenomes</taxon>
    </lineage>
</organism>
<evidence type="ECO:0000313" key="2">
    <source>
        <dbReference type="EMBL" id="SVB67671.1"/>
    </source>
</evidence>
<proteinExistence type="predicted"/>
<dbReference type="PANTHER" id="PTHR42934">
    <property type="entry name" value="GLYCOLATE OXIDASE SUBUNIT GLCD"/>
    <property type="match status" value="1"/>
</dbReference>
<feature type="non-terminal residue" evidence="2">
    <location>
        <position position="205"/>
    </location>
</feature>